<dbReference type="Pfam" id="PF04055">
    <property type="entry name" value="Radical_SAM"/>
    <property type="match status" value="1"/>
</dbReference>
<dbReference type="GO" id="GO:0003824">
    <property type="term" value="F:catalytic activity"/>
    <property type="evidence" value="ECO:0007669"/>
    <property type="project" value="InterPro"/>
</dbReference>
<proteinExistence type="predicted"/>
<dbReference type="InterPro" id="IPR006638">
    <property type="entry name" value="Elp3/MiaA/NifB-like_rSAM"/>
</dbReference>
<dbReference type="Pfam" id="PF02310">
    <property type="entry name" value="B12-binding"/>
    <property type="match status" value="1"/>
</dbReference>
<feature type="domain" description="Radical SAM core" evidence="6">
    <location>
        <begin position="206"/>
        <end position="446"/>
    </location>
</feature>
<dbReference type="InterPro" id="IPR023404">
    <property type="entry name" value="rSAM_horseshoe"/>
</dbReference>
<dbReference type="InterPro" id="IPR023980">
    <property type="entry name" value="CHP04013_B12-bd/rSAM"/>
</dbReference>
<evidence type="ECO:0000313" key="7">
    <source>
        <dbReference type="EMBL" id="HFK97707.1"/>
    </source>
</evidence>
<dbReference type="InterPro" id="IPR051198">
    <property type="entry name" value="BchE-like"/>
</dbReference>
<dbReference type="GO" id="GO:0051536">
    <property type="term" value="F:iron-sulfur cluster binding"/>
    <property type="evidence" value="ECO:0007669"/>
    <property type="project" value="UniProtKB-KW"/>
</dbReference>
<dbReference type="CDD" id="cd01335">
    <property type="entry name" value="Radical_SAM"/>
    <property type="match status" value="1"/>
</dbReference>
<dbReference type="Gene3D" id="3.40.50.280">
    <property type="entry name" value="Cobalamin-binding domain"/>
    <property type="match status" value="1"/>
</dbReference>
<organism evidence="7">
    <name type="scientific">Desulfacinum infernum</name>
    <dbReference type="NCBI Taxonomy" id="35837"/>
    <lineage>
        <taxon>Bacteria</taxon>
        <taxon>Pseudomonadati</taxon>
        <taxon>Thermodesulfobacteriota</taxon>
        <taxon>Syntrophobacteria</taxon>
        <taxon>Syntrophobacterales</taxon>
        <taxon>Syntrophobacteraceae</taxon>
        <taxon>Desulfacinum</taxon>
    </lineage>
</organism>
<reference evidence="7" key="1">
    <citation type="journal article" date="2020" name="mSystems">
        <title>Genome- and Community-Level Interaction Insights into Carbon Utilization and Element Cycling Functions of Hydrothermarchaeota in Hydrothermal Sediment.</title>
        <authorList>
            <person name="Zhou Z."/>
            <person name="Liu Y."/>
            <person name="Xu W."/>
            <person name="Pan J."/>
            <person name="Luo Z.H."/>
            <person name="Li M."/>
        </authorList>
    </citation>
    <scope>NUCLEOTIDE SEQUENCE [LARGE SCALE GENOMIC DNA]</scope>
    <source>
        <strain evidence="7">SpSt-456</strain>
    </source>
</reference>
<protein>
    <submittedName>
        <fullName evidence="7">TIGR04013 family B12-binding domain/radical SAM domain-containing protein</fullName>
    </submittedName>
</protein>
<dbReference type="SMART" id="SM00729">
    <property type="entry name" value="Elp3"/>
    <property type="match status" value="1"/>
</dbReference>
<dbReference type="InterPro" id="IPR058240">
    <property type="entry name" value="rSAM_sf"/>
</dbReference>
<dbReference type="PROSITE" id="PS51918">
    <property type="entry name" value="RADICAL_SAM"/>
    <property type="match status" value="1"/>
</dbReference>
<gene>
    <name evidence="7" type="ORF">ENS06_10370</name>
</gene>
<dbReference type="PANTHER" id="PTHR43409:SF17">
    <property type="entry name" value="METHYLTHIOTRANSFERASE MJ0865-RELATED"/>
    <property type="match status" value="1"/>
</dbReference>
<comment type="cofactor">
    <cofactor evidence="1">
        <name>[4Fe-4S] cluster</name>
        <dbReference type="ChEBI" id="CHEBI:49883"/>
    </cofactor>
</comment>
<dbReference type="EMBL" id="DSTK01000032">
    <property type="protein sequence ID" value="HFK97707.1"/>
    <property type="molecule type" value="Genomic_DNA"/>
</dbReference>
<dbReference type="SFLD" id="SFLDG01082">
    <property type="entry name" value="B12-binding_domain_containing"/>
    <property type="match status" value="1"/>
</dbReference>
<dbReference type="SUPFAM" id="SSF102114">
    <property type="entry name" value="Radical SAM enzymes"/>
    <property type="match status" value="1"/>
</dbReference>
<evidence type="ECO:0000256" key="5">
    <source>
        <dbReference type="ARBA" id="ARBA00023014"/>
    </source>
</evidence>
<evidence type="ECO:0000256" key="2">
    <source>
        <dbReference type="ARBA" id="ARBA00022691"/>
    </source>
</evidence>
<dbReference type="InterPro" id="IPR007197">
    <property type="entry name" value="rSAM"/>
</dbReference>
<dbReference type="PANTHER" id="PTHR43409">
    <property type="entry name" value="ANAEROBIC MAGNESIUM-PROTOPORPHYRIN IX MONOMETHYL ESTER CYCLASE-RELATED"/>
    <property type="match status" value="1"/>
</dbReference>
<evidence type="ECO:0000256" key="4">
    <source>
        <dbReference type="ARBA" id="ARBA00023004"/>
    </source>
</evidence>
<dbReference type="InterPro" id="IPR006158">
    <property type="entry name" value="Cobalamin-bd"/>
</dbReference>
<dbReference type="Gene3D" id="3.80.30.20">
    <property type="entry name" value="tm_1862 like domain"/>
    <property type="match status" value="1"/>
</dbReference>
<dbReference type="GO" id="GO:0046872">
    <property type="term" value="F:metal ion binding"/>
    <property type="evidence" value="ECO:0007669"/>
    <property type="project" value="UniProtKB-KW"/>
</dbReference>
<evidence type="ECO:0000256" key="3">
    <source>
        <dbReference type="ARBA" id="ARBA00022723"/>
    </source>
</evidence>
<evidence type="ECO:0000259" key="6">
    <source>
        <dbReference type="PROSITE" id="PS51918"/>
    </source>
</evidence>
<accession>A0A832A4Z5</accession>
<dbReference type="GO" id="GO:0031419">
    <property type="term" value="F:cobalamin binding"/>
    <property type="evidence" value="ECO:0007669"/>
    <property type="project" value="InterPro"/>
</dbReference>
<name>A0A832A4Z5_9BACT</name>
<dbReference type="SFLD" id="SFLDS00029">
    <property type="entry name" value="Radical_SAM"/>
    <property type="match status" value="1"/>
</dbReference>
<keyword evidence="3" id="KW-0479">Metal-binding</keyword>
<evidence type="ECO:0000256" key="1">
    <source>
        <dbReference type="ARBA" id="ARBA00001966"/>
    </source>
</evidence>
<dbReference type="AlphaFoldDB" id="A0A832A4Z5"/>
<dbReference type="NCBIfam" id="TIGR04013">
    <property type="entry name" value="B12_SAM_MJ_1487"/>
    <property type="match status" value="1"/>
</dbReference>
<keyword evidence="5" id="KW-0411">Iron-sulfur</keyword>
<keyword evidence="4" id="KW-0408">Iron</keyword>
<sequence>MKGKERSENGAYPLQRSLIIVRHHGALRRALKDGTVRKPCAVVFRYHPSNRYSFLALLASLETRQGGDDTPILWLDTRTNAETTSTLKRWLEAYERLLVAYSLMTPQWPDTAREVRALSLLPERNRWVLAAGGPHPSASPKSVLQAGFDVVCRGDGEPVFPELLRRWIEGTPLHPIPGLYLRTPDGPVYTGPPRRAGLDLVPALPIAHGKYGPIEITRGCPYRCRYCQTPRLKGRRVRHRSLDGIFRAVEAMIQAGRKDIRFISPNAFAYGSPDGRQPNVRALHALLSGLRDRLADTGRIFFGTFPSEVRPDWVRPETVALVARYADNRQLVMGAQSGDRDMLARMERGHTPEDVRKACAVMKTFGMQPIVDFILGLPGESREQMTRSVDFMEELAEEGARIHAHTFMPLPGSPWAALKPEPIADDIRSRLERLISRGKLFGQWKAQARLARLPIP</sequence>
<keyword evidence="2" id="KW-0949">S-adenosyl-L-methionine</keyword>
<comment type="caution">
    <text evidence="7">The sequence shown here is derived from an EMBL/GenBank/DDBJ whole genome shotgun (WGS) entry which is preliminary data.</text>
</comment>